<evidence type="ECO:0000256" key="1">
    <source>
        <dbReference type="SAM" id="SignalP"/>
    </source>
</evidence>
<evidence type="ECO:0000313" key="2">
    <source>
        <dbReference type="EMBL" id="OAY81902.1"/>
    </source>
</evidence>
<dbReference type="AlphaFoldDB" id="A0A199VXD0"/>
<comment type="caution">
    <text evidence="2">The sequence shown here is derived from an EMBL/GenBank/DDBJ whole genome shotgun (WGS) entry which is preliminary data.</text>
</comment>
<feature type="chain" id="PRO_5008286173" evidence="1">
    <location>
        <begin position="22"/>
        <end position="68"/>
    </location>
</feature>
<dbReference type="Proteomes" id="UP000092600">
    <property type="component" value="Unassembled WGS sequence"/>
</dbReference>
<reference evidence="2 3" key="1">
    <citation type="journal article" date="2016" name="DNA Res.">
        <title>The draft genome of MD-2 pineapple using hybrid error correction of long reads.</title>
        <authorList>
            <person name="Redwan R.M."/>
            <person name="Saidin A."/>
            <person name="Kumar S.V."/>
        </authorList>
    </citation>
    <scope>NUCLEOTIDE SEQUENCE [LARGE SCALE GENOMIC DNA]</scope>
    <source>
        <strain evidence="3">cv. MD2</strain>
        <tissue evidence="2">Leaf</tissue>
    </source>
</reference>
<keyword evidence="1" id="KW-0732">Signal</keyword>
<proteinExistence type="predicted"/>
<feature type="non-terminal residue" evidence="2">
    <location>
        <position position="1"/>
    </location>
</feature>
<organism evidence="2 3">
    <name type="scientific">Ananas comosus</name>
    <name type="common">Pineapple</name>
    <name type="synonym">Ananas ananas</name>
    <dbReference type="NCBI Taxonomy" id="4615"/>
    <lineage>
        <taxon>Eukaryota</taxon>
        <taxon>Viridiplantae</taxon>
        <taxon>Streptophyta</taxon>
        <taxon>Embryophyta</taxon>
        <taxon>Tracheophyta</taxon>
        <taxon>Spermatophyta</taxon>
        <taxon>Magnoliopsida</taxon>
        <taxon>Liliopsida</taxon>
        <taxon>Poales</taxon>
        <taxon>Bromeliaceae</taxon>
        <taxon>Bromelioideae</taxon>
        <taxon>Ananas</taxon>
    </lineage>
</organism>
<protein>
    <submittedName>
        <fullName evidence="2">Uncharacterized protein</fullName>
    </submittedName>
</protein>
<accession>A0A199VXD0</accession>
<feature type="signal peptide" evidence="1">
    <location>
        <begin position="1"/>
        <end position="21"/>
    </location>
</feature>
<gene>
    <name evidence="2" type="ORF">ACMD2_15517</name>
</gene>
<dbReference type="EMBL" id="LSRQ01000573">
    <property type="protein sequence ID" value="OAY81902.1"/>
    <property type="molecule type" value="Genomic_DNA"/>
</dbReference>
<sequence>ISCPTLLTLSLAGQSHILLLAFSTQTLDTSTLLFLQETHGTICRPSVLNAYMLIPVSDALEFHRYQNW</sequence>
<evidence type="ECO:0000313" key="3">
    <source>
        <dbReference type="Proteomes" id="UP000092600"/>
    </source>
</evidence>
<name>A0A199VXD0_ANACO</name>